<dbReference type="AlphaFoldDB" id="A0A9N9HVY5"/>
<name>A0A9N9HVY5_9GLOM</name>
<sequence length="178" mass="20816">IKEKLKNSLQYSQFSSPPQSPQLLLLPITEEIDNKNAFDDEDLEEFNQFGQEKLYENLCQYWNFQDPNILLATLLDSRTKRLKDVSIQVKLQTEELLHDKVEELKLETLSLPNLTSPDSTDSTPTKIKYKNSIFTKFQKSQSKVVNYETFYLQLNNNGLTILSHKDKHYTLSTYNKTM</sequence>
<reference evidence="1" key="1">
    <citation type="submission" date="2021-06" db="EMBL/GenBank/DDBJ databases">
        <authorList>
            <person name="Kallberg Y."/>
            <person name="Tangrot J."/>
            <person name="Rosling A."/>
        </authorList>
    </citation>
    <scope>NUCLEOTIDE SEQUENCE</scope>
    <source>
        <strain evidence="1">UK204</strain>
    </source>
</reference>
<dbReference type="OrthoDB" id="2437834at2759"/>
<dbReference type="EMBL" id="CAJVPQ010008669">
    <property type="protein sequence ID" value="CAG8708813.1"/>
    <property type="molecule type" value="Genomic_DNA"/>
</dbReference>
<evidence type="ECO:0000313" key="2">
    <source>
        <dbReference type="Proteomes" id="UP000789570"/>
    </source>
</evidence>
<proteinExistence type="predicted"/>
<protein>
    <submittedName>
        <fullName evidence="1">17419_t:CDS:1</fullName>
    </submittedName>
</protein>
<dbReference type="Proteomes" id="UP000789570">
    <property type="component" value="Unassembled WGS sequence"/>
</dbReference>
<gene>
    <name evidence="1" type="ORF">FCALED_LOCUS13820</name>
</gene>
<evidence type="ECO:0000313" key="1">
    <source>
        <dbReference type="EMBL" id="CAG8708813.1"/>
    </source>
</evidence>
<accession>A0A9N9HVY5</accession>
<feature type="non-terminal residue" evidence="1">
    <location>
        <position position="1"/>
    </location>
</feature>
<keyword evidence="2" id="KW-1185">Reference proteome</keyword>
<organism evidence="1 2">
    <name type="scientific">Funneliformis caledonium</name>
    <dbReference type="NCBI Taxonomy" id="1117310"/>
    <lineage>
        <taxon>Eukaryota</taxon>
        <taxon>Fungi</taxon>
        <taxon>Fungi incertae sedis</taxon>
        <taxon>Mucoromycota</taxon>
        <taxon>Glomeromycotina</taxon>
        <taxon>Glomeromycetes</taxon>
        <taxon>Glomerales</taxon>
        <taxon>Glomeraceae</taxon>
        <taxon>Funneliformis</taxon>
    </lineage>
</organism>
<comment type="caution">
    <text evidence="1">The sequence shown here is derived from an EMBL/GenBank/DDBJ whole genome shotgun (WGS) entry which is preliminary data.</text>
</comment>